<evidence type="ECO:0000313" key="3">
    <source>
        <dbReference type="Proteomes" id="UP000253664"/>
    </source>
</evidence>
<evidence type="ECO:0000256" key="1">
    <source>
        <dbReference type="SAM" id="MobiDB-lite"/>
    </source>
</evidence>
<evidence type="ECO:0000313" key="2">
    <source>
        <dbReference type="EMBL" id="RCI14364.1"/>
    </source>
</evidence>
<feature type="region of interest" description="Disordered" evidence="1">
    <location>
        <begin position="55"/>
        <end position="96"/>
    </location>
</feature>
<proteinExistence type="predicted"/>
<accession>A0A367LIW0</accession>
<feature type="non-terminal residue" evidence="2">
    <location>
        <position position="1"/>
    </location>
</feature>
<comment type="caution">
    <text evidence="2">The sequence shown here is derived from an EMBL/GenBank/DDBJ whole genome shotgun (WGS) entry which is preliminary data.</text>
</comment>
<gene>
    <name evidence="2" type="ORF">L249_5957</name>
</gene>
<dbReference type="Proteomes" id="UP000253664">
    <property type="component" value="Unassembled WGS sequence"/>
</dbReference>
<protein>
    <submittedName>
        <fullName evidence="2">Uncharacterized protein</fullName>
    </submittedName>
</protein>
<reference evidence="2 3" key="1">
    <citation type="journal article" date="2015" name="BMC Genomics">
        <title>Insights from the genome of Ophiocordyceps polyrhachis-furcata to pathogenicity and host specificity in insect fungi.</title>
        <authorList>
            <person name="Wichadakul D."/>
            <person name="Kobmoo N."/>
            <person name="Ingsriswang S."/>
            <person name="Tangphatsornruang S."/>
            <person name="Chantasingh D."/>
            <person name="Luangsa-ard J.J."/>
            <person name="Eurwilaichitr L."/>
        </authorList>
    </citation>
    <scope>NUCLEOTIDE SEQUENCE [LARGE SCALE GENOMIC DNA]</scope>
    <source>
        <strain evidence="2 3">BCC 54312</strain>
    </source>
</reference>
<dbReference type="EMBL" id="LKCN02000004">
    <property type="protein sequence ID" value="RCI14364.1"/>
    <property type="molecule type" value="Genomic_DNA"/>
</dbReference>
<sequence>TLRRCKADVITPTLFPRGILDLYLSYRSARTFQLLEANSIAAGIRAACARYRRGRDRRAPIPPLPPHERLETPALQPRPPEGPGQPYSSTQPQGLR</sequence>
<organism evidence="2 3">
    <name type="scientific">Ophiocordyceps polyrhachis-furcata BCC 54312</name>
    <dbReference type="NCBI Taxonomy" id="1330021"/>
    <lineage>
        <taxon>Eukaryota</taxon>
        <taxon>Fungi</taxon>
        <taxon>Dikarya</taxon>
        <taxon>Ascomycota</taxon>
        <taxon>Pezizomycotina</taxon>
        <taxon>Sordariomycetes</taxon>
        <taxon>Hypocreomycetidae</taxon>
        <taxon>Hypocreales</taxon>
        <taxon>Ophiocordycipitaceae</taxon>
        <taxon>Ophiocordyceps</taxon>
    </lineage>
</organism>
<name>A0A367LIW0_9HYPO</name>
<feature type="compositionally biased region" description="Polar residues" evidence="1">
    <location>
        <begin position="86"/>
        <end position="96"/>
    </location>
</feature>
<keyword evidence="3" id="KW-1185">Reference proteome</keyword>
<dbReference type="AlphaFoldDB" id="A0A367LIW0"/>